<organism evidence="3 4">
    <name type="scientific">Thermanaerothrix solaris</name>
    <dbReference type="NCBI Taxonomy" id="3058434"/>
    <lineage>
        <taxon>Bacteria</taxon>
        <taxon>Bacillati</taxon>
        <taxon>Chloroflexota</taxon>
        <taxon>Anaerolineae</taxon>
        <taxon>Anaerolineales</taxon>
        <taxon>Anaerolineaceae</taxon>
        <taxon>Thermanaerothrix</taxon>
    </lineage>
</organism>
<keyword evidence="1" id="KW-1133">Transmembrane helix</keyword>
<accession>A0ABU3NKB9</accession>
<comment type="caution">
    <text evidence="3">The sequence shown here is derived from an EMBL/GenBank/DDBJ whole genome shotgun (WGS) entry which is preliminary data.</text>
</comment>
<dbReference type="Pfam" id="PF04865">
    <property type="entry name" value="Baseplate_J"/>
    <property type="match status" value="1"/>
</dbReference>
<protein>
    <submittedName>
        <fullName evidence="3">Baseplate J/gp47 family protein</fullName>
    </submittedName>
</protein>
<dbReference type="RefSeq" id="WP_315623949.1">
    <property type="nucleotide sequence ID" value="NZ_JAUHMF010000001.1"/>
</dbReference>
<keyword evidence="1" id="KW-0472">Membrane</keyword>
<keyword evidence="4" id="KW-1185">Reference proteome</keyword>
<evidence type="ECO:0000259" key="2">
    <source>
        <dbReference type="Pfam" id="PF04865"/>
    </source>
</evidence>
<keyword evidence="1" id="KW-0812">Transmembrane</keyword>
<feature type="domain" description="Baseplate protein J-like barrel" evidence="2">
    <location>
        <begin position="230"/>
        <end position="307"/>
    </location>
</feature>
<gene>
    <name evidence="3" type="ORF">QYE77_03385</name>
</gene>
<evidence type="ECO:0000256" key="1">
    <source>
        <dbReference type="SAM" id="Phobius"/>
    </source>
</evidence>
<evidence type="ECO:0000313" key="4">
    <source>
        <dbReference type="Proteomes" id="UP001254165"/>
    </source>
</evidence>
<feature type="transmembrane region" description="Helical" evidence="1">
    <location>
        <begin position="132"/>
        <end position="154"/>
    </location>
</feature>
<sequence>MKTQVIRVEPFDDVLSVGDKMAWTQAQRIILILPSRRAPRFSQLDWVRLERRAQALGAQLAVVSRRSDIAHLCLEAGIPVFRSVEAARKERWRRSNPVSRPFRLASHLQTLKHQRQDLRTALVSRVPQPMPWGLRLVVFLLGFVAVLVLMALLVPSATLEIELPKRLQMAEIPVRLSPQVQIVQVQGVFPCREVNTEIESQHDEIASGSASWPDTYARAEVVLENLTEVSQIIPKGTIFVAPEPEPVRFEALESAVLPAGVGQKTTLAVTAVTPGSKGNVPTGAIREVEGTLGTTVRVYNAEPAQGGSDRIVTVVSQRDVARARQRLLDIQYREATNELQARISPEEELITSTIQLQKVLEEKTFPAIGEPASIFKTVVRGRYSGCVVKKSDVQVFVRTILDARMPPGYQALDEDVQVAWLGQGSIESREFSLTIKANRWLIPATQVDRITRTLVGQPVTRAETVLGALWKGVKIETIRLFPSWWGRFPFLPWRIHITLK</sequence>
<dbReference type="InterPro" id="IPR006949">
    <property type="entry name" value="Barrel_Baseplate_J-like"/>
</dbReference>
<dbReference type="Proteomes" id="UP001254165">
    <property type="component" value="Unassembled WGS sequence"/>
</dbReference>
<evidence type="ECO:0000313" key="3">
    <source>
        <dbReference type="EMBL" id="MDT8897296.1"/>
    </source>
</evidence>
<reference evidence="3 4" key="1">
    <citation type="submission" date="2023-07" db="EMBL/GenBank/DDBJ databases">
        <title>Novel species of Thermanaerothrix with wide hydrolytic capabilities.</title>
        <authorList>
            <person name="Zayulina K.S."/>
            <person name="Podosokorskaya O.A."/>
            <person name="Elcheninov A.G."/>
        </authorList>
    </citation>
    <scope>NUCLEOTIDE SEQUENCE [LARGE SCALE GENOMIC DNA]</scope>
    <source>
        <strain evidence="3 4">4228-RoL</strain>
    </source>
</reference>
<dbReference type="EMBL" id="JAUHMF010000001">
    <property type="protein sequence ID" value="MDT8897296.1"/>
    <property type="molecule type" value="Genomic_DNA"/>
</dbReference>
<name>A0ABU3NKB9_9CHLR</name>
<proteinExistence type="predicted"/>